<keyword evidence="4 8" id="KW-1133">Transmembrane helix</keyword>
<dbReference type="SUPFAM" id="SSF81324">
    <property type="entry name" value="Voltage-gated potassium channels"/>
    <property type="match status" value="1"/>
</dbReference>
<evidence type="ECO:0000256" key="2">
    <source>
        <dbReference type="ARBA" id="ARBA00022448"/>
    </source>
</evidence>
<dbReference type="InterPro" id="IPR013099">
    <property type="entry name" value="K_chnl_dom"/>
</dbReference>
<dbReference type="GO" id="GO:0001508">
    <property type="term" value="P:action potential"/>
    <property type="evidence" value="ECO:0007669"/>
    <property type="project" value="TreeGrafter"/>
</dbReference>
<dbReference type="GO" id="GO:0008076">
    <property type="term" value="C:voltage-gated potassium channel complex"/>
    <property type="evidence" value="ECO:0007669"/>
    <property type="project" value="InterPro"/>
</dbReference>
<evidence type="ECO:0000256" key="1">
    <source>
        <dbReference type="ARBA" id="ARBA00004141"/>
    </source>
</evidence>
<dbReference type="PRINTS" id="PR00169">
    <property type="entry name" value="KCHANNEL"/>
</dbReference>
<evidence type="ECO:0000256" key="8">
    <source>
        <dbReference type="SAM" id="Phobius"/>
    </source>
</evidence>
<evidence type="ECO:0000256" key="7">
    <source>
        <dbReference type="ARBA" id="ARBA00023303"/>
    </source>
</evidence>
<accession>A0A8S2ZD39</accession>
<name>A0A8S2ZD39_9BILA</name>
<evidence type="ECO:0000259" key="9">
    <source>
        <dbReference type="Pfam" id="PF07885"/>
    </source>
</evidence>
<dbReference type="EMBL" id="CAJOBI010126059">
    <property type="protein sequence ID" value="CAF4701611.1"/>
    <property type="molecule type" value="Genomic_DNA"/>
</dbReference>
<protein>
    <recommendedName>
        <fullName evidence="9">Potassium channel domain-containing protein</fullName>
    </recommendedName>
</protein>
<dbReference type="Pfam" id="PF07885">
    <property type="entry name" value="Ion_trans_2"/>
    <property type="match status" value="1"/>
</dbReference>
<evidence type="ECO:0000313" key="10">
    <source>
        <dbReference type="EMBL" id="CAF4614336.1"/>
    </source>
</evidence>
<feature type="domain" description="Potassium channel" evidence="9">
    <location>
        <begin position="20"/>
        <end position="61"/>
    </location>
</feature>
<dbReference type="Gene3D" id="1.10.287.70">
    <property type="match status" value="1"/>
</dbReference>
<comment type="caution">
    <text evidence="10">The sequence shown here is derived from an EMBL/GenBank/DDBJ whole genome shotgun (WGS) entry which is preliminary data.</text>
</comment>
<keyword evidence="5" id="KW-0406">Ion transport</keyword>
<dbReference type="Proteomes" id="UP000681967">
    <property type="component" value="Unassembled WGS sequence"/>
</dbReference>
<evidence type="ECO:0000313" key="11">
    <source>
        <dbReference type="EMBL" id="CAF4701611.1"/>
    </source>
</evidence>
<dbReference type="Proteomes" id="UP000676336">
    <property type="component" value="Unassembled WGS sequence"/>
</dbReference>
<evidence type="ECO:0000256" key="5">
    <source>
        <dbReference type="ARBA" id="ARBA00023065"/>
    </source>
</evidence>
<dbReference type="AlphaFoldDB" id="A0A8S2ZD39"/>
<sequence length="61" mass="6844">LVYIAETPEDQSLYDGPYKSMADSMWFSIITMTTIGFGDLYPKTFIAKMVTTTVCYLGVAF</sequence>
<evidence type="ECO:0000256" key="4">
    <source>
        <dbReference type="ARBA" id="ARBA00022989"/>
    </source>
</evidence>
<dbReference type="GO" id="GO:0005249">
    <property type="term" value="F:voltage-gated potassium channel activity"/>
    <property type="evidence" value="ECO:0007669"/>
    <property type="project" value="InterPro"/>
</dbReference>
<dbReference type="PANTHER" id="PTHR11537">
    <property type="entry name" value="VOLTAGE-GATED POTASSIUM CHANNEL"/>
    <property type="match status" value="1"/>
</dbReference>
<feature type="non-terminal residue" evidence="10">
    <location>
        <position position="61"/>
    </location>
</feature>
<dbReference type="EMBL" id="CAJOBH010122653">
    <property type="protein sequence ID" value="CAF4719272.1"/>
    <property type="molecule type" value="Genomic_DNA"/>
</dbReference>
<gene>
    <name evidence="10" type="ORF">BYL167_LOCUS40681</name>
    <name evidence="12" type="ORF">BYL167_LOCUS44810</name>
    <name evidence="11" type="ORF">SMN809_LOCUS43073</name>
</gene>
<keyword evidence="7" id="KW-0407">Ion channel</keyword>
<keyword evidence="3 8" id="KW-0812">Transmembrane</keyword>
<comment type="subcellular location">
    <subcellularLocation>
        <location evidence="1">Membrane</location>
        <topology evidence="1">Multi-pass membrane protein</topology>
    </subcellularLocation>
</comment>
<evidence type="ECO:0000256" key="3">
    <source>
        <dbReference type="ARBA" id="ARBA00022692"/>
    </source>
</evidence>
<keyword evidence="6 8" id="KW-0472">Membrane</keyword>
<reference evidence="10" key="1">
    <citation type="submission" date="2021-02" db="EMBL/GenBank/DDBJ databases">
        <authorList>
            <person name="Nowell W R."/>
        </authorList>
    </citation>
    <scope>NUCLEOTIDE SEQUENCE</scope>
</reference>
<evidence type="ECO:0000313" key="13">
    <source>
        <dbReference type="Proteomes" id="UP000681967"/>
    </source>
</evidence>
<evidence type="ECO:0000256" key="6">
    <source>
        <dbReference type="ARBA" id="ARBA00023136"/>
    </source>
</evidence>
<evidence type="ECO:0000313" key="12">
    <source>
        <dbReference type="EMBL" id="CAF4719272.1"/>
    </source>
</evidence>
<dbReference type="EMBL" id="CAJOBH010101308">
    <property type="protein sequence ID" value="CAF4614336.1"/>
    <property type="molecule type" value="Genomic_DNA"/>
</dbReference>
<feature type="transmembrane region" description="Helical" evidence="8">
    <location>
        <begin position="24"/>
        <end position="41"/>
    </location>
</feature>
<feature type="non-terminal residue" evidence="10">
    <location>
        <position position="1"/>
    </location>
</feature>
<organism evidence="10 13">
    <name type="scientific">Rotaria magnacalcarata</name>
    <dbReference type="NCBI Taxonomy" id="392030"/>
    <lineage>
        <taxon>Eukaryota</taxon>
        <taxon>Metazoa</taxon>
        <taxon>Spiralia</taxon>
        <taxon>Gnathifera</taxon>
        <taxon>Rotifera</taxon>
        <taxon>Eurotatoria</taxon>
        <taxon>Bdelloidea</taxon>
        <taxon>Philodinida</taxon>
        <taxon>Philodinidae</taxon>
        <taxon>Rotaria</taxon>
    </lineage>
</organism>
<dbReference type="PANTHER" id="PTHR11537:SF254">
    <property type="entry name" value="POTASSIUM VOLTAGE-GATED CHANNEL PROTEIN SHAB"/>
    <property type="match status" value="1"/>
</dbReference>
<proteinExistence type="predicted"/>
<dbReference type="InterPro" id="IPR028325">
    <property type="entry name" value="VG_K_chnl"/>
</dbReference>
<keyword evidence="2" id="KW-0813">Transport</keyword>